<feature type="chain" id="PRO_5017257858" evidence="2">
    <location>
        <begin position="31"/>
        <end position="265"/>
    </location>
</feature>
<dbReference type="OrthoDB" id="9792074at2"/>
<keyword evidence="4" id="KW-0378">Hydrolase</keyword>
<dbReference type="RefSeq" id="WP_119480377.1">
    <property type="nucleotide sequence ID" value="NZ_QXTG01000001.1"/>
</dbReference>
<dbReference type="Gene3D" id="3.30.1380.10">
    <property type="match status" value="1"/>
</dbReference>
<dbReference type="InterPro" id="IPR052179">
    <property type="entry name" value="DD-CPase-like"/>
</dbReference>
<proteinExistence type="predicted"/>
<reference evidence="5" key="1">
    <citation type="submission" date="2018-09" db="EMBL/GenBank/DDBJ databases">
        <authorList>
            <person name="Kim I."/>
        </authorList>
    </citation>
    <scope>NUCLEOTIDE SEQUENCE [LARGE SCALE GENOMIC DNA]</scope>
    <source>
        <strain evidence="5">DD4a</strain>
    </source>
</reference>
<evidence type="ECO:0000313" key="5">
    <source>
        <dbReference type="Proteomes" id="UP000265742"/>
    </source>
</evidence>
<dbReference type="Proteomes" id="UP000265742">
    <property type="component" value="Unassembled WGS sequence"/>
</dbReference>
<dbReference type="EMBL" id="QXTG01000001">
    <property type="protein sequence ID" value="RIX30014.1"/>
    <property type="molecule type" value="Genomic_DNA"/>
</dbReference>
<keyword evidence="2" id="KW-0732">Signal</keyword>
<keyword evidence="4" id="KW-0645">Protease</keyword>
<dbReference type="InterPro" id="IPR009045">
    <property type="entry name" value="Zn_M74/Hedgehog-like"/>
</dbReference>
<dbReference type="Pfam" id="PF02557">
    <property type="entry name" value="VanY"/>
    <property type="match status" value="1"/>
</dbReference>
<gene>
    <name evidence="4" type="ORF">D1781_00625</name>
</gene>
<dbReference type="SUPFAM" id="SSF55166">
    <property type="entry name" value="Hedgehog/DD-peptidase"/>
    <property type="match status" value="1"/>
</dbReference>
<accession>A0A3A1TZD8</accession>
<dbReference type="PANTHER" id="PTHR34385">
    <property type="entry name" value="D-ALANYL-D-ALANINE CARBOXYPEPTIDASE"/>
    <property type="match status" value="1"/>
</dbReference>
<dbReference type="GO" id="GO:0004180">
    <property type="term" value="F:carboxypeptidase activity"/>
    <property type="evidence" value="ECO:0007669"/>
    <property type="project" value="UniProtKB-KW"/>
</dbReference>
<dbReference type="InterPro" id="IPR003709">
    <property type="entry name" value="VanY-like_core_dom"/>
</dbReference>
<dbReference type="InterPro" id="IPR058193">
    <property type="entry name" value="VanY/YodJ_core_dom"/>
</dbReference>
<dbReference type="CDD" id="cd14852">
    <property type="entry name" value="LD-carboxypeptidase"/>
    <property type="match status" value="1"/>
</dbReference>
<feature type="signal peptide" evidence="2">
    <location>
        <begin position="1"/>
        <end position="30"/>
    </location>
</feature>
<name>A0A3A1TZD8_9MICO</name>
<dbReference type="GO" id="GO:0006508">
    <property type="term" value="P:proteolysis"/>
    <property type="evidence" value="ECO:0007669"/>
    <property type="project" value="InterPro"/>
</dbReference>
<evidence type="ECO:0000259" key="3">
    <source>
        <dbReference type="Pfam" id="PF02557"/>
    </source>
</evidence>
<evidence type="ECO:0000256" key="2">
    <source>
        <dbReference type="SAM" id="SignalP"/>
    </source>
</evidence>
<comment type="caution">
    <text evidence="4">The sequence shown here is derived from an EMBL/GenBank/DDBJ whole genome shotgun (WGS) entry which is preliminary data.</text>
</comment>
<evidence type="ECO:0000313" key="4">
    <source>
        <dbReference type="EMBL" id="RIX30014.1"/>
    </source>
</evidence>
<keyword evidence="5" id="KW-1185">Reference proteome</keyword>
<feature type="region of interest" description="Disordered" evidence="1">
    <location>
        <begin position="26"/>
        <end position="69"/>
    </location>
</feature>
<sequence length="265" mass="28393">MPGASSLRPTRAAAAVLATLALAGCTTQQAAPTAPSSGTASTAQAVRTPQPSRTPSATPSPSRDAGFDFSAHSLDDPASIWVVVDKKRPLQPKTYVPADLVTPDVPHTNVPQLRRVAATALETMFAGAKQDGITLVSLSAYRSYTTQKSIFERNLASLGRATTLNLTAKPGYSEHQTGLADDLGDGSSCDLQVCFESHPAAKWLAANSWRYGWVLRYPLGYTRITGIQTEPWHFRYVGEAAAAEMHRTGAKTLEEFFSLPPSPDY</sequence>
<evidence type="ECO:0000256" key="1">
    <source>
        <dbReference type="SAM" id="MobiDB-lite"/>
    </source>
</evidence>
<organism evidence="4 5">
    <name type="scientific">Amnibacterium setariae</name>
    <dbReference type="NCBI Taxonomy" id="2306585"/>
    <lineage>
        <taxon>Bacteria</taxon>
        <taxon>Bacillati</taxon>
        <taxon>Actinomycetota</taxon>
        <taxon>Actinomycetes</taxon>
        <taxon>Micrococcales</taxon>
        <taxon>Microbacteriaceae</taxon>
        <taxon>Amnibacterium</taxon>
    </lineage>
</organism>
<dbReference type="AlphaFoldDB" id="A0A3A1TZD8"/>
<dbReference type="PANTHER" id="PTHR34385:SF1">
    <property type="entry name" value="PEPTIDOGLYCAN L-ALANYL-D-GLUTAMATE ENDOPEPTIDASE CWLK"/>
    <property type="match status" value="1"/>
</dbReference>
<feature type="compositionally biased region" description="Low complexity" evidence="1">
    <location>
        <begin position="26"/>
        <end position="63"/>
    </location>
</feature>
<keyword evidence="4" id="KW-0121">Carboxypeptidase</keyword>
<feature type="domain" description="D-alanyl-D-alanine carboxypeptidase-like core" evidence="3">
    <location>
        <begin position="112"/>
        <end position="238"/>
    </location>
</feature>
<protein>
    <submittedName>
        <fullName evidence="4">D-alanyl-D-alanine carboxypeptidase family protein</fullName>
    </submittedName>
</protein>